<dbReference type="AlphaFoldDB" id="A0AAD9DF30"/>
<accession>A0AAD9DF30</accession>
<comment type="caution">
    <text evidence="1">The sequence shown here is derived from an EMBL/GenBank/DDBJ whole genome shotgun (WGS) entry which is preliminary data.</text>
</comment>
<name>A0AAD9DF30_9STRA</name>
<evidence type="ECO:0000313" key="1">
    <source>
        <dbReference type="EMBL" id="KAK1743430.1"/>
    </source>
</evidence>
<reference evidence="1" key="1">
    <citation type="submission" date="2023-06" db="EMBL/GenBank/DDBJ databases">
        <title>Survivors Of The Sea: Transcriptome response of Skeletonema marinoi to long-term dormancy.</title>
        <authorList>
            <person name="Pinder M.I.M."/>
            <person name="Kourtchenko O."/>
            <person name="Robertson E.K."/>
            <person name="Larsson T."/>
            <person name="Maumus F."/>
            <person name="Osuna-Cruz C.M."/>
            <person name="Vancaester E."/>
            <person name="Stenow R."/>
            <person name="Vandepoele K."/>
            <person name="Ploug H."/>
            <person name="Bruchert V."/>
            <person name="Godhe A."/>
            <person name="Topel M."/>
        </authorList>
    </citation>
    <scope>NUCLEOTIDE SEQUENCE</scope>
    <source>
        <strain evidence="1">R05AC</strain>
    </source>
</reference>
<dbReference type="EMBL" id="JATAAI010000009">
    <property type="protein sequence ID" value="KAK1743430.1"/>
    <property type="molecule type" value="Genomic_DNA"/>
</dbReference>
<dbReference type="Proteomes" id="UP001224775">
    <property type="component" value="Unassembled WGS sequence"/>
</dbReference>
<evidence type="ECO:0000313" key="2">
    <source>
        <dbReference type="Proteomes" id="UP001224775"/>
    </source>
</evidence>
<protein>
    <submittedName>
        <fullName evidence="1">Uncharacterized protein</fullName>
    </submittedName>
</protein>
<gene>
    <name evidence="1" type="ORF">QTG54_006051</name>
</gene>
<organism evidence="1 2">
    <name type="scientific">Skeletonema marinoi</name>
    <dbReference type="NCBI Taxonomy" id="267567"/>
    <lineage>
        <taxon>Eukaryota</taxon>
        <taxon>Sar</taxon>
        <taxon>Stramenopiles</taxon>
        <taxon>Ochrophyta</taxon>
        <taxon>Bacillariophyta</taxon>
        <taxon>Coscinodiscophyceae</taxon>
        <taxon>Thalassiosirophycidae</taxon>
        <taxon>Thalassiosirales</taxon>
        <taxon>Skeletonemataceae</taxon>
        <taxon>Skeletonema</taxon>
        <taxon>Skeletonema marinoi-dohrnii complex</taxon>
    </lineage>
</organism>
<keyword evidence="2" id="KW-1185">Reference proteome</keyword>
<sequence>MKYITLVVIDANNKFWPISHSFVFAEDHNMYEFACNATLEMTPGRSRESVKLGYGDMFFEPERVKEWFPNILMMIDAYHLIYAKKGQSILAKEFGPVTWNFLKQHFVNALEAETKEEFDIKQ</sequence>
<proteinExistence type="predicted"/>